<feature type="compositionally biased region" description="Basic and acidic residues" evidence="1">
    <location>
        <begin position="127"/>
        <end position="149"/>
    </location>
</feature>
<evidence type="ECO:0000313" key="4">
    <source>
        <dbReference type="Proteomes" id="UP001174050"/>
    </source>
</evidence>
<dbReference type="Proteomes" id="UP001174050">
    <property type="component" value="Unassembled WGS sequence"/>
</dbReference>
<evidence type="ECO:0000313" key="3">
    <source>
        <dbReference type="EMBL" id="MDN3296128.1"/>
    </source>
</evidence>
<reference evidence="3" key="1">
    <citation type="submission" date="2023-06" db="EMBL/GenBank/DDBJ databases">
        <title>WGS-Sequencing of Streptomyces ficellus isolate 21 collected from sand in Gara Djebilet Iron Mine in Algeria.</title>
        <authorList>
            <person name="Zegers G.P."/>
            <person name="Gomez A."/>
            <person name="Gueddou A."/>
            <person name="Zahara A.F."/>
            <person name="Worth M."/>
            <person name="Sevigny J.L."/>
            <person name="Tisa L."/>
        </authorList>
    </citation>
    <scope>NUCLEOTIDE SEQUENCE</scope>
    <source>
        <strain evidence="3">AS11</strain>
    </source>
</reference>
<dbReference type="EMBL" id="JAUEPL010000029">
    <property type="protein sequence ID" value="MDN3296128.1"/>
    <property type="molecule type" value="Genomic_DNA"/>
</dbReference>
<name>A0ABT7Z9E4_9ACTN</name>
<comment type="caution">
    <text evidence="3">The sequence shown here is derived from an EMBL/GenBank/DDBJ whole genome shotgun (WGS) entry which is preliminary data.</text>
</comment>
<accession>A0ABT7Z9E4</accession>
<feature type="signal peptide" evidence="2">
    <location>
        <begin position="1"/>
        <end position="28"/>
    </location>
</feature>
<sequence>MDVHRLVRTAVVAAAGAAAVLVLPLAPAGCGGGHDRRSDDDSGGGKPVTVNGPTPSPSTSAGTSGEAEGSWVGFTDGKPVNLTIKKGRALVLAEGHVRHGGARDDHRGAPRPDPGSDLRRRLHRSYHGHEPERRHEAGRLLDRRHEGHAHQGRRAHVS</sequence>
<feature type="chain" id="PRO_5045448614" evidence="2">
    <location>
        <begin position="29"/>
        <end position="158"/>
    </location>
</feature>
<evidence type="ECO:0000256" key="2">
    <source>
        <dbReference type="SAM" id="SignalP"/>
    </source>
</evidence>
<gene>
    <name evidence="3" type="ORF">QWM81_19095</name>
</gene>
<proteinExistence type="predicted"/>
<evidence type="ECO:0000256" key="1">
    <source>
        <dbReference type="SAM" id="MobiDB-lite"/>
    </source>
</evidence>
<feature type="region of interest" description="Disordered" evidence="1">
    <location>
        <begin position="95"/>
        <end position="158"/>
    </location>
</feature>
<protein>
    <submittedName>
        <fullName evidence="3">Uncharacterized protein</fullName>
    </submittedName>
</protein>
<feature type="compositionally biased region" description="Basic and acidic residues" evidence="1">
    <location>
        <begin position="95"/>
        <end position="119"/>
    </location>
</feature>
<keyword evidence="4" id="KW-1185">Reference proteome</keyword>
<feature type="region of interest" description="Disordered" evidence="1">
    <location>
        <begin position="30"/>
        <end position="78"/>
    </location>
</feature>
<keyword evidence="2" id="KW-0732">Signal</keyword>
<organism evidence="3 4">
    <name type="scientific">Streptomyces ficellus</name>
    <dbReference type="NCBI Taxonomy" id="1977088"/>
    <lineage>
        <taxon>Bacteria</taxon>
        <taxon>Bacillati</taxon>
        <taxon>Actinomycetota</taxon>
        <taxon>Actinomycetes</taxon>
        <taxon>Kitasatosporales</taxon>
        <taxon>Streptomycetaceae</taxon>
        <taxon>Streptomyces</taxon>
    </lineage>
</organism>